<organism evidence="2 3">
    <name type="scientific">Polarella glacialis</name>
    <name type="common">Dinoflagellate</name>
    <dbReference type="NCBI Taxonomy" id="89957"/>
    <lineage>
        <taxon>Eukaryota</taxon>
        <taxon>Sar</taxon>
        <taxon>Alveolata</taxon>
        <taxon>Dinophyceae</taxon>
        <taxon>Suessiales</taxon>
        <taxon>Suessiaceae</taxon>
        <taxon>Polarella</taxon>
    </lineage>
</organism>
<dbReference type="Proteomes" id="UP000654075">
    <property type="component" value="Unassembled WGS sequence"/>
</dbReference>
<evidence type="ECO:0000313" key="3">
    <source>
        <dbReference type="Proteomes" id="UP000654075"/>
    </source>
</evidence>
<sequence>VLSGSVCASERKALWRRLAAVEKLEQCWCSRLSDGFPQGDGEAPTTEARGVSGRMKGSAFLSASEAFEELANRPLPNSKVSEIERDVSRTFPAHQRFKGDPGATGRAELLKVLRALVVAEPSVGYCQGMNFLAATLLIHLGAAQDAFWLLLAILEGYHFHHLFTPGVPLLPLRIFQFAGTVRQCLPRLWRHLKEDGFSLDIFAHQCVLTLFAYSLEPELLGHVYDTFFLLGWKAVFRIGAGLLGTLEEQLLGLGREDISHFLSQCKRHVRLPGGGPSLCPARALRIFESDLSGALVAL</sequence>
<accession>A0A813GT03</accession>
<dbReference type="PANTHER" id="PTHR47219:SF9">
    <property type="entry name" value="GTPASE ACTIVATING PROTEIN AND CENTROSOME-ASSOCIATED, ISOFORM B"/>
    <property type="match status" value="1"/>
</dbReference>
<comment type="caution">
    <text evidence="2">The sequence shown here is derived from an EMBL/GenBank/DDBJ whole genome shotgun (WGS) entry which is preliminary data.</text>
</comment>
<dbReference type="GO" id="GO:0005096">
    <property type="term" value="F:GTPase activator activity"/>
    <property type="evidence" value="ECO:0007669"/>
    <property type="project" value="TreeGrafter"/>
</dbReference>
<dbReference type="Pfam" id="PF00566">
    <property type="entry name" value="RabGAP-TBC"/>
    <property type="match status" value="1"/>
</dbReference>
<dbReference type="InterPro" id="IPR000195">
    <property type="entry name" value="Rab-GAP-TBC_dom"/>
</dbReference>
<dbReference type="FunFam" id="1.10.8.270:FF:000016">
    <property type="entry name" value="TBC1 domain family member 2A"/>
    <property type="match status" value="1"/>
</dbReference>
<feature type="non-terminal residue" evidence="2">
    <location>
        <position position="298"/>
    </location>
</feature>
<dbReference type="SMART" id="SM00164">
    <property type="entry name" value="TBC"/>
    <property type="match status" value="1"/>
</dbReference>
<proteinExistence type="predicted"/>
<dbReference type="InterPro" id="IPR050302">
    <property type="entry name" value="Rab_GAP_TBC_domain"/>
</dbReference>
<feature type="domain" description="Rab-GAP TBC" evidence="1">
    <location>
        <begin position="5"/>
        <end position="231"/>
    </location>
</feature>
<dbReference type="Gene3D" id="1.10.472.80">
    <property type="entry name" value="Ypt/Rab-GAP domain of gyp1p, domain 3"/>
    <property type="match status" value="1"/>
</dbReference>
<evidence type="ECO:0000313" key="2">
    <source>
        <dbReference type="EMBL" id="CAE8628315.1"/>
    </source>
</evidence>
<name>A0A813GT03_POLGL</name>
<keyword evidence="3" id="KW-1185">Reference proteome</keyword>
<protein>
    <recommendedName>
        <fullName evidence="1">Rab-GAP TBC domain-containing protein</fullName>
    </recommendedName>
</protein>
<gene>
    <name evidence="2" type="ORF">PGLA1383_LOCUS44977</name>
</gene>
<dbReference type="OrthoDB" id="294251at2759"/>
<reference evidence="2" key="1">
    <citation type="submission" date="2021-02" db="EMBL/GenBank/DDBJ databases">
        <authorList>
            <person name="Dougan E. K."/>
            <person name="Rhodes N."/>
            <person name="Thang M."/>
            <person name="Chan C."/>
        </authorList>
    </citation>
    <scope>NUCLEOTIDE SEQUENCE</scope>
</reference>
<dbReference type="GO" id="GO:0031267">
    <property type="term" value="F:small GTPase binding"/>
    <property type="evidence" value="ECO:0007669"/>
    <property type="project" value="TreeGrafter"/>
</dbReference>
<dbReference type="SUPFAM" id="SSF47923">
    <property type="entry name" value="Ypt/Rab-GAP domain of gyp1p"/>
    <property type="match status" value="2"/>
</dbReference>
<dbReference type="PROSITE" id="PS50086">
    <property type="entry name" value="TBC_RABGAP"/>
    <property type="match status" value="1"/>
</dbReference>
<dbReference type="PANTHER" id="PTHR47219">
    <property type="entry name" value="RAB GTPASE-ACTIVATING PROTEIN 1-LIKE"/>
    <property type="match status" value="1"/>
</dbReference>
<dbReference type="InterPro" id="IPR035969">
    <property type="entry name" value="Rab-GAP_TBC_sf"/>
</dbReference>
<evidence type="ECO:0000259" key="1">
    <source>
        <dbReference type="PROSITE" id="PS50086"/>
    </source>
</evidence>
<dbReference type="AlphaFoldDB" id="A0A813GT03"/>
<dbReference type="Gene3D" id="1.10.8.270">
    <property type="entry name" value="putative rabgap domain of human tbc1 domain family member 14 like domains"/>
    <property type="match status" value="1"/>
</dbReference>
<dbReference type="EMBL" id="CAJNNV010029370">
    <property type="protein sequence ID" value="CAE8628315.1"/>
    <property type="molecule type" value="Genomic_DNA"/>
</dbReference>